<sequence length="125" mass="13750">MSENISSENVQREAVQNSCSDENNEKPSPKIESPVSTVSGNNEIVSSTSSTTPTCSREDSKSELDTPRSLVEDSAVPPQKFTIRGRRYQKPQPKPKNEFMADVPEYGMSIDGAIMAAFNKSETFD</sequence>
<dbReference type="EMBL" id="JBDJPC010000005">
    <property type="protein sequence ID" value="KAL1501613.1"/>
    <property type="molecule type" value="Genomic_DNA"/>
</dbReference>
<feature type="compositionally biased region" description="Low complexity" evidence="1">
    <location>
        <begin position="46"/>
        <end position="55"/>
    </location>
</feature>
<proteinExistence type="predicted"/>
<feature type="compositionally biased region" description="Polar residues" evidence="1">
    <location>
        <begin position="34"/>
        <end position="45"/>
    </location>
</feature>
<dbReference type="Proteomes" id="UP001566132">
    <property type="component" value="Unassembled WGS sequence"/>
</dbReference>
<keyword evidence="3" id="KW-1185">Reference proteome</keyword>
<feature type="region of interest" description="Disordered" evidence="1">
    <location>
        <begin position="1"/>
        <end position="100"/>
    </location>
</feature>
<evidence type="ECO:0000313" key="3">
    <source>
        <dbReference type="Proteomes" id="UP001566132"/>
    </source>
</evidence>
<dbReference type="AlphaFoldDB" id="A0ABD1ES52"/>
<protein>
    <submittedName>
        <fullName evidence="2">Uncharacterized protein</fullName>
    </submittedName>
</protein>
<evidence type="ECO:0000256" key="1">
    <source>
        <dbReference type="SAM" id="MobiDB-lite"/>
    </source>
</evidence>
<comment type="caution">
    <text evidence="2">The sequence shown here is derived from an EMBL/GenBank/DDBJ whole genome shotgun (WGS) entry which is preliminary data.</text>
</comment>
<organism evidence="2 3">
    <name type="scientific">Hypothenemus hampei</name>
    <name type="common">Coffee berry borer</name>
    <dbReference type="NCBI Taxonomy" id="57062"/>
    <lineage>
        <taxon>Eukaryota</taxon>
        <taxon>Metazoa</taxon>
        <taxon>Ecdysozoa</taxon>
        <taxon>Arthropoda</taxon>
        <taxon>Hexapoda</taxon>
        <taxon>Insecta</taxon>
        <taxon>Pterygota</taxon>
        <taxon>Neoptera</taxon>
        <taxon>Endopterygota</taxon>
        <taxon>Coleoptera</taxon>
        <taxon>Polyphaga</taxon>
        <taxon>Cucujiformia</taxon>
        <taxon>Curculionidae</taxon>
        <taxon>Scolytinae</taxon>
        <taxon>Hypothenemus</taxon>
    </lineage>
</organism>
<feature type="compositionally biased region" description="Basic and acidic residues" evidence="1">
    <location>
        <begin position="56"/>
        <end position="66"/>
    </location>
</feature>
<evidence type="ECO:0000313" key="2">
    <source>
        <dbReference type="EMBL" id="KAL1501613.1"/>
    </source>
</evidence>
<reference evidence="2 3" key="1">
    <citation type="submission" date="2024-05" db="EMBL/GenBank/DDBJ databases">
        <title>Genetic variation in Jamaican populations of the coffee berry borer (Hypothenemus hampei).</title>
        <authorList>
            <person name="Errbii M."/>
            <person name="Myrie A."/>
        </authorList>
    </citation>
    <scope>NUCLEOTIDE SEQUENCE [LARGE SCALE GENOMIC DNA]</scope>
    <source>
        <strain evidence="2">JA-Hopewell-2020-01-JO</strain>
        <tissue evidence="2">Whole body</tissue>
    </source>
</reference>
<name>A0ABD1ES52_HYPHA</name>
<accession>A0ABD1ES52</accession>
<gene>
    <name evidence="2" type="ORF">ABEB36_006910</name>
</gene>
<feature type="compositionally biased region" description="Polar residues" evidence="1">
    <location>
        <begin position="1"/>
        <end position="21"/>
    </location>
</feature>